<accession>A0A7K1V782</accession>
<dbReference type="RefSeq" id="WP_157391939.1">
    <property type="nucleotide sequence ID" value="NZ_WRPP01000009.1"/>
</dbReference>
<keyword evidence="2" id="KW-1185">Reference proteome</keyword>
<dbReference type="AlphaFoldDB" id="A0A7K1V782"/>
<proteinExistence type="predicted"/>
<evidence type="ECO:0000313" key="2">
    <source>
        <dbReference type="Proteomes" id="UP000466794"/>
    </source>
</evidence>
<dbReference type="Proteomes" id="UP000466794">
    <property type="component" value="Unassembled WGS sequence"/>
</dbReference>
<organism evidence="1 2">
    <name type="scientific">Nocardia terrae</name>
    <dbReference type="NCBI Taxonomy" id="2675851"/>
    <lineage>
        <taxon>Bacteria</taxon>
        <taxon>Bacillati</taxon>
        <taxon>Actinomycetota</taxon>
        <taxon>Actinomycetes</taxon>
        <taxon>Mycobacteriales</taxon>
        <taxon>Nocardiaceae</taxon>
        <taxon>Nocardia</taxon>
    </lineage>
</organism>
<comment type="caution">
    <text evidence="1">The sequence shown here is derived from an EMBL/GenBank/DDBJ whole genome shotgun (WGS) entry which is preliminary data.</text>
</comment>
<evidence type="ECO:0000313" key="1">
    <source>
        <dbReference type="EMBL" id="MVU82319.1"/>
    </source>
</evidence>
<reference evidence="1 2" key="1">
    <citation type="submission" date="2019-12" db="EMBL/GenBank/DDBJ databases">
        <title>Nocardia sp. nov. ET3-3 isolated from soil.</title>
        <authorList>
            <person name="Kanchanasin P."/>
            <person name="Tanasupawat S."/>
            <person name="Yuki M."/>
            <person name="Kudo T."/>
        </authorList>
    </citation>
    <scope>NUCLEOTIDE SEQUENCE [LARGE SCALE GENOMIC DNA]</scope>
    <source>
        <strain evidence="1 2">ET3-3</strain>
    </source>
</reference>
<name>A0A7K1V782_9NOCA</name>
<sequence length="56" mass="5601">MITGVGCLLLALTGLAGVLLVLFLTVGAPGTLAITGATAVSAQRLVKTIRNCGHRP</sequence>
<gene>
    <name evidence="1" type="ORF">GPX89_34425</name>
</gene>
<protein>
    <submittedName>
        <fullName evidence="1">Uncharacterized protein</fullName>
    </submittedName>
</protein>
<dbReference type="EMBL" id="WRPP01000009">
    <property type="protein sequence ID" value="MVU82319.1"/>
    <property type="molecule type" value="Genomic_DNA"/>
</dbReference>